<dbReference type="PANTHER" id="PTHR23130:SF171">
    <property type="entry name" value="OS01G0895300 PROTEIN"/>
    <property type="match status" value="1"/>
</dbReference>
<dbReference type="SUPFAM" id="SSF117281">
    <property type="entry name" value="Kelch motif"/>
    <property type="match status" value="1"/>
</dbReference>
<feature type="transmembrane region" description="Helical" evidence="7">
    <location>
        <begin position="238"/>
        <end position="259"/>
    </location>
</feature>
<dbReference type="InParanoid" id="A0A6P8HST6"/>
<evidence type="ECO:0000256" key="3">
    <source>
        <dbReference type="ARBA" id="ARBA00022692"/>
    </source>
</evidence>
<feature type="transmembrane region" description="Helical" evidence="7">
    <location>
        <begin position="194"/>
        <end position="215"/>
    </location>
</feature>
<dbReference type="SMART" id="SM00665">
    <property type="entry name" value="B561"/>
    <property type="match status" value="1"/>
</dbReference>
<comment type="subcellular location">
    <subcellularLocation>
        <location evidence="1">Membrane</location>
    </subcellularLocation>
</comment>
<dbReference type="Gene3D" id="1.20.120.1770">
    <property type="match status" value="1"/>
</dbReference>
<dbReference type="GO" id="GO:0016020">
    <property type="term" value="C:membrane"/>
    <property type="evidence" value="ECO:0007669"/>
    <property type="project" value="UniProtKB-SubCell"/>
</dbReference>
<dbReference type="GeneID" id="116294940"/>
<keyword evidence="9" id="KW-1185">Reference proteome</keyword>
<evidence type="ECO:0000256" key="7">
    <source>
        <dbReference type="SAM" id="Phobius"/>
    </source>
</evidence>
<evidence type="ECO:0000256" key="1">
    <source>
        <dbReference type="ARBA" id="ARBA00004370"/>
    </source>
</evidence>
<dbReference type="RefSeq" id="XP_031558496.1">
    <property type="nucleotide sequence ID" value="XM_031702636.1"/>
</dbReference>
<dbReference type="Pfam" id="PF03188">
    <property type="entry name" value="Cytochrom_B561"/>
    <property type="match status" value="1"/>
</dbReference>
<dbReference type="PROSITE" id="PS50939">
    <property type="entry name" value="CYTOCHROME_B561"/>
    <property type="match status" value="1"/>
</dbReference>
<sequence length="303" mass="33940">MLSQCATPRMYSAMAMLPSRDPSIRRAVLYGGREKTGSILYTTEAPSNEILIFDPDTNTWSRKKIEGPLPAKRFGHVMTTTPNGIIMFGGKDVKGKNLNDLWLLQGNVTDADQTSSLGECDSFSFNLIMLHGIFMFIGWGVLLQLGAFLARYYRHKDPWWFKMHRALQVVGLLFTIAGLACGIVSVPFGHLKFAHSIIGLVVMIVGLLQPLNALFRPHKFPDGSRTIKRIIWEWYHKLAGRAALILALINISLGVFLAVMPTVAWALWFGYLGLVCLTYIAMEVKLRMNKRKTGSSDMAMENQ</sequence>
<protein>
    <submittedName>
        <fullName evidence="10">Cytochrome b561 and DOMON domain-containing protein At3g07570-like</fullName>
    </submittedName>
</protein>
<feature type="transmembrane region" description="Helical" evidence="7">
    <location>
        <begin position="265"/>
        <end position="282"/>
    </location>
</feature>
<evidence type="ECO:0000256" key="6">
    <source>
        <dbReference type="ARBA" id="ARBA00023136"/>
    </source>
</evidence>
<evidence type="ECO:0000256" key="2">
    <source>
        <dbReference type="ARBA" id="ARBA00022448"/>
    </source>
</evidence>
<keyword evidence="2" id="KW-0813">Transport</keyword>
<feature type="transmembrane region" description="Helical" evidence="7">
    <location>
        <begin position="166"/>
        <end position="188"/>
    </location>
</feature>
<organism evidence="9 10">
    <name type="scientific">Actinia tenebrosa</name>
    <name type="common">Australian red waratah sea anemone</name>
    <dbReference type="NCBI Taxonomy" id="6105"/>
    <lineage>
        <taxon>Eukaryota</taxon>
        <taxon>Metazoa</taxon>
        <taxon>Cnidaria</taxon>
        <taxon>Anthozoa</taxon>
        <taxon>Hexacorallia</taxon>
        <taxon>Actiniaria</taxon>
        <taxon>Actiniidae</taxon>
        <taxon>Actinia</taxon>
    </lineage>
</organism>
<gene>
    <name evidence="10" type="primary">LOC116294940</name>
</gene>
<dbReference type="AlphaFoldDB" id="A0A6P8HST6"/>
<feature type="domain" description="Cytochrome b561" evidence="8">
    <location>
        <begin position="94"/>
        <end position="288"/>
    </location>
</feature>
<name>A0A6P8HST6_ACTTE</name>
<evidence type="ECO:0000256" key="4">
    <source>
        <dbReference type="ARBA" id="ARBA00022982"/>
    </source>
</evidence>
<keyword evidence="4" id="KW-0249">Electron transport</keyword>
<keyword evidence="5 7" id="KW-1133">Transmembrane helix</keyword>
<reference evidence="10" key="1">
    <citation type="submission" date="2025-08" db="UniProtKB">
        <authorList>
            <consortium name="RefSeq"/>
        </authorList>
    </citation>
    <scope>IDENTIFICATION</scope>
</reference>
<dbReference type="Gene3D" id="2.120.10.80">
    <property type="entry name" value="Kelch-type beta propeller"/>
    <property type="match status" value="1"/>
</dbReference>
<evidence type="ECO:0000256" key="5">
    <source>
        <dbReference type="ARBA" id="ARBA00022989"/>
    </source>
</evidence>
<evidence type="ECO:0000313" key="10">
    <source>
        <dbReference type="RefSeq" id="XP_031558496.1"/>
    </source>
</evidence>
<dbReference type="CDD" id="cd08760">
    <property type="entry name" value="Cyt_b561_FRRS1_like"/>
    <property type="match status" value="1"/>
</dbReference>
<proteinExistence type="predicted"/>
<keyword evidence="6 7" id="KW-0472">Membrane</keyword>
<dbReference type="KEGG" id="aten:116294940"/>
<dbReference type="Proteomes" id="UP000515163">
    <property type="component" value="Unplaced"/>
</dbReference>
<accession>A0A6P8HST6</accession>
<dbReference type="OrthoDB" id="2419613at2759"/>
<feature type="transmembrane region" description="Helical" evidence="7">
    <location>
        <begin position="123"/>
        <end position="145"/>
    </location>
</feature>
<dbReference type="InterPro" id="IPR015915">
    <property type="entry name" value="Kelch-typ_b-propeller"/>
</dbReference>
<keyword evidence="3 7" id="KW-0812">Transmembrane</keyword>
<dbReference type="PANTHER" id="PTHR23130">
    <property type="entry name" value="CYTOCHROME B561 AND DOMON DOMAIN-CONTAINING PROTEIN"/>
    <property type="match status" value="1"/>
</dbReference>
<evidence type="ECO:0000259" key="8">
    <source>
        <dbReference type="PROSITE" id="PS50939"/>
    </source>
</evidence>
<evidence type="ECO:0000313" key="9">
    <source>
        <dbReference type="Proteomes" id="UP000515163"/>
    </source>
</evidence>
<dbReference type="Pfam" id="PF24681">
    <property type="entry name" value="Kelch_KLHDC2_KLHL20_DRC7"/>
    <property type="match status" value="1"/>
</dbReference>
<dbReference type="InterPro" id="IPR006593">
    <property type="entry name" value="Cyt_b561/ferric_Rdtase_TM"/>
</dbReference>